<accession>A0A2P2P5U0</accession>
<reference evidence="1" key="1">
    <citation type="submission" date="2018-02" db="EMBL/GenBank/DDBJ databases">
        <title>Rhizophora mucronata_Transcriptome.</title>
        <authorList>
            <person name="Meera S.P."/>
            <person name="Sreeshan A."/>
            <person name="Augustine A."/>
        </authorList>
    </citation>
    <scope>NUCLEOTIDE SEQUENCE</scope>
    <source>
        <tissue evidence="1">Leaf</tissue>
    </source>
</reference>
<organism evidence="1">
    <name type="scientific">Rhizophora mucronata</name>
    <name type="common">Asiatic mangrove</name>
    <dbReference type="NCBI Taxonomy" id="61149"/>
    <lineage>
        <taxon>Eukaryota</taxon>
        <taxon>Viridiplantae</taxon>
        <taxon>Streptophyta</taxon>
        <taxon>Embryophyta</taxon>
        <taxon>Tracheophyta</taxon>
        <taxon>Spermatophyta</taxon>
        <taxon>Magnoliopsida</taxon>
        <taxon>eudicotyledons</taxon>
        <taxon>Gunneridae</taxon>
        <taxon>Pentapetalae</taxon>
        <taxon>rosids</taxon>
        <taxon>fabids</taxon>
        <taxon>Malpighiales</taxon>
        <taxon>Rhizophoraceae</taxon>
        <taxon>Rhizophora</taxon>
    </lineage>
</organism>
<protein>
    <submittedName>
        <fullName evidence="1">Uncharacterized protein</fullName>
    </submittedName>
</protein>
<dbReference type="EMBL" id="GGEC01069624">
    <property type="protein sequence ID" value="MBX50108.1"/>
    <property type="molecule type" value="Transcribed_RNA"/>
</dbReference>
<proteinExistence type="predicted"/>
<dbReference type="AlphaFoldDB" id="A0A2P2P5U0"/>
<sequence length="155" mass="17826">MKIENQEVAHLFSECAQKKLVLTDYQVSCIQENLYTPGSGQQKLHTTMMNAFIRSPKGPSGQPVEHVAQFMRRETYTYCYICGEGSNSNENDNSCLKTCTNDGYLNTRESSNDLDETLREFVGSMQNLLYIKLLVKERKDELHLSQKRELNLTIF</sequence>
<name>A0A2P2P5U0_RHIMU</name>
<evidence type="ECO:0000313" key="1">
    <source>
        <dbReference type="EMBL" id="MBX50108.1"/>
    </source>
</evidence>